<dbReference type="RefSeq" id="WP_169550564.1">
    <property type="nucleotide sequence ID" value="NZ_CP051677.1"/>
</dbReference>
<reference evidence="1 2" key="1">
    <citation type="submission" date="2020-04" db="EMBL/GenBank/DDBJ databases">
        <title>Genome sequencing of novel species.</title>
        <authorList>
            <person name="Heo J."/>
            <person name="Kim S.-J."/>
            <person name="Kim J.-S."/>
            <person name="Hong S.-B."/>
            <person name="Kwon S.-W."/>
        </authorList>
    </citation>
    <scope>NUCLEOTIDE SEQUENCE [LARGE SCALE GENOMIC DNA]</scope>
    <source>
        <strain evidence="1 2">CJU-R4</strain>
    </source>
</reference>
<dbReference type="Proteomes" id="UP000501128">
    <property type="component" value="Chromosome"/>
</dbReference>
<keyword evidence="2" id="KW-1185">Reference proteome</keyword>
<dbReference type="KEGG" id="srho:HH216_09275"/>
<evidence type="ECO:0000313" key="2">
    <source>
        <dbReference type="Proteomes" id="UP000501128"/>
    </source>
</evidence>
<accession>A0A7L5DJM5</accession>
<gene>
    <name evidence="1" type="ORF">HH216_09275</name>
</gene>
<evidence type="ECO:0000313" key="1">
    <source>
        <dbReference type="EMBL" id="QJD78596.1"/>
    </source>
</evidence>
<proteinExistence type="predicted"/>
<name>A0A7L5DJM5_9BACT</name>
<dbReference type="AlphaFoldDB" id="A0A7L5DJM5"/>
<organism evidence="1 2">
    <name type="scientific">Spirosoma rhododendri</name>
    <dbReference type="NCBI Taxonomy" id="2728024"/>
    <lineage>
        <taxon>Bacteria</taxon>
        <taxon>Pseudomonadati</taxon>
        <taxon>Bacteroidota</taxon>
        <taxon>Cytophagia</taxon>
        <taxon>Cytophagales</taxon>
        <taxon>Cytophagaceae</taxon>
        <taxon>Spirosoma</taxon>
    </lineage>
</organism>
<sequence length="81" mass="8446">MKRLLMSSVLVAGLAGQALSMGHPHNVFAAHKRIHAKLAAKPVKTSTMQAAVIKTVAENSSASLVVFVAKAVSKLLPTSIN</sequence>
<protein>
    <submittedName>
        <fullName evidence="1">Uncharacterized protein</fullName>
    </submittedName>
</protein>
<dbReference type="EMBL" id="CP051677">
    <property type="protein sequence ID" value="QJD78596.1"/>
    <property type="molecule type" value="Genomic_DNA"/>
</dbReference>